<evidence type="ECO:0000259" key="16">
    <source>
        <dbReference type="PROSITE" id="PS50885"/>
    </source>
</evidence>
<gene>
    <name evidence="17" type="ORF">C4520_11185</name>
</gene>
<evidence type="ECO:0000256" key="6">
    <source>
        <dbReference type="ARBA" id="ARBA00022679"/>
    </source>
</evidence>
<dbReference type="Pfam" id="PF00512">
    <property type="entry name" value="HisKA"/>
    <property type="match status" value="1"/>
</dbReference>
<dbReference type="PANTHER" id="PTHR43065:SF10">
    <property type="entry name" value="PEROXIDE STRESS-ACTIVATED HISTIDINE KINASE MAK3"/>
    <property type="match status" value="1"/>
</dbReference>
<evidence type="ECO:0000256" key="12">
    <source>
        <dbReference type="ARBA" id="ARBA00023012"/>
    </source>
</evidence>
<evidence type="ECO:0000256" key="14">
    <source>
        <dbReference type="SAM" id="Coils"/>
    </source>
</evidence>
<dbReference type="Gene3D" id="3.30.450.20">
    <property type="entry name" value="PAS domain"/>
    <property type="match status" value="1"/>
</dbReference>
<dbReference type="PROSITE" id="PS50109">
    <property type="entry name" value="HIS_KIN"/>
    <property type="match status" value="1"/>
</dbReference>
<evidence type="ECO:0000256" key="13">
    <source>
        <dbReference type="ARBA" id="ARBA00023136"/>
    </source>
</evidence>
<proteinExistence type="predicted"/>
<name>A0A3A4NNW2_ABYX5</name>
<keyword evidence="14" id="KW-0175">Coiled coil</keyword>
<dbReference type="CDD" id="cd12912">
    <property type="entry name" value="PDC2_MCP_like"/>
    <property type="match status" value="1"/>
</dbReference>
<dbReference type="GO" id="GO:0005524">
    <property type="term" value="F:ATP binding"/>
    <property type="evidence" value="ECO:0007669"/>
    <property type="project" value="UniProtKB-KW"/>
</dbReference>
<evidence type="ECO:0000256" key="4">
    <source>
        <dbReference type="ARBA" id="ARBA00022475"/>
    </source>
</evidence>
<dbReference type="GO" id="GO:0005886">
    <property type="term" value="C:plasma membrane"/>
    <property type="evidence" value="ECO:0007669"/>
    <property type="project" value="UniProtKB-SubCell"/>
</dbReference>
<feature type="coiled-coil region" evidence="14">
    <location>
        <begin position="345"/>
        <end position="372"/>
    </location>
</feature>
<feature type="domain" description="HAMP" evidence="16">
    <location>
        <begin position="300"/>
        <end position="353"/>
    </location>
</feature>
<dbReference type="EC" id="2.7.13.3" evidence="3"/>
<evidence type="ECO:0000256" key="1">
    <source>
        <dbReference type="ARBA" id="ARBA00000085"/>
    </source>
</evidence>
<dbReference type="Gene3D" id="1.10.287.130">
    <property type="match status" value="1"/>
</dbReference>
<dbReference type="EMBL" id="QZKU01000075">
    <property type="protein sequence ID" value="RJP20712.1"/>
    <property type="molecule type" value="Genomic_DNA"/>
</dbReference>
<dbReference type="Gene3D" id="3.30.565.10">
    <property type="entry name" value="Histidine kinase-like ATPase, C-terminal domain"/>
    <property type="match status" value="1"/>
</dbReference>
<dbReference type="InterPro" id="IPR003594">
    <property type="entry name" value="HATPase_dom"/>
</dbReference>
<keyword evidence="7" id="KW-0812">Transmembrane</keyword>
<dbReference type="InterPro" id="IPR005467">
    <property type="entry name" value="His_kinase_dom"/>
</dbReference>
<dbReference type="PROSITE" id="PS50885">
    <property type="entry name" value="HAMP"/>
    <property type="match status" value="1"/>
</dbReference>
<keyword evidence="10" id="KW-0067">ATP-binding</keyword>
<keyword evidence="13" id="KW-0472">Membrane</keyword>
<dbReference type="InterPro" id="IPR003661">
    <property type="entry name" value="HisK_dim/P_dom"/>
</dbReference>
<dbReference type="GO" id="GO:0000155">
    <property type="term" value="F:phosphorelay sensor kinase activity"/>
    <property type="evidence" value="ECO:0007669"/>
    <property type="project" value="InterPro"/>
</dbReference>
<dbReference type="SUPFAM" id="SSF55874">
    <property type="entry name" value="ATPase domain of HSP90 chaperone/DNA topoisomerase II/histidine kinase"/>
    <property type="match status" value="1"/>
</dbReference>
<keyword evidence="6" id="KW-0808">Transferase</keyword>
<accession>A0A3A4NNW2</accession>
<dbReference type="InterPro" id="IPR003660">
    <property type="entry name" value="HAMP_dom"/>
</dbReference>
<dbReference type="CDD" id="cd00082">
    <property type="entry name" value="HisKA"/>
    <property type="match status" value="1"/>
</dbReference>
<evidence type="ECO:0000256" key="7">
    <source>
        <dbReference type="ARBA" id="ARBA00022692"/>
    </source>
</evidence>
<dbReference type="CDD" id="cd06225">
    <property type="entry name" value="HAMP"/>
    <property type="match status" value="1"/>
</dbReference>
<keyword evidence="5" id="KW-0597">Phosphoprotein</keyword>
<evidence type="ECO:0000256" key="10">
    <source>
        <dbReference type="ARBA" id="ARBA00022840"/>
    </source>
</evidence>
<dbReference type="InterPro" id="IPR036097">
    <property type="entry name" value="HisK_dim/P_sf"/>
</dbReference>
<dbReference type="InterPro" id="IPR029151">
    <property type="entry name" value="Sensor-like_sf"/>
</dbReference>
<protein>
    <recommendedName>
        <fullName evidence="3">histidine kinase</fullName>
        <ecNumber evidence="3">2.7.13.3</ecNumber>
    </recommendedName>
</protein>
<keyword evidence="11" id="KW-1133">Transmembrane helix</keyword>
<reference evidence="17 18" key="1">
    <citation type="journal article" date="2017" name="ISME J.">
        <title>Energy and carbon metabolisms in a deep terrestrial subsurface fluid microbial community.</title>
        <authorList>
            <person name="Momper L."/>
            <person name="Jungbluth S.P."/>
            <person name="Lee M.D."/>
            <person name="Amend J.P."/>
        </authorList>
    </citation>
    <scope>NUCLEOTIDE SEQUENCE [LARGE SCALE GENOMIC DNA]</scope>
    <source>
        <strain evidence="17">SURF_5</strain>
    </source>
</reference>
<dbReference type="Pfam" id="PF02743">
    <property type="entry name" value="dCache_1"/>
    <property type="match status" value="1"/>
</dbReference>
<dbReference type="AlphaFoldDB" id="A0A3A4NNW2"/>
<evidence type="ECO:0000256" key="9">
    <source>
        <dbReference type="ARBA" id="ARBA00022777"/>
    </source>
</evidence>
<dbReference type="Gene3D" id="6.10.340.10">
    <property type="match status" value="1"/>
</dbReference>
<evidence type="ECO:0000256" key="5">
    <source>
        <dbReference type="ARBA" id="ARBA00022553"/>
    </source>
</evidence>
<evidence type="ECO:0000256" key="8">
    <source>
        <dbReference type="ARBA" id="ARBA00022741"/>
    </source>
</evidence>
<dbReference type="PANTHER" id="PTHR43065">
    <property type="entry name" value="SENSOR HISTIDINE KINASE"/>
    <property type="match status" value="1"/>
</dbReference>
<evidence type="ECO:0000256" key="11">
    <source>
        <dbReference type="ARBA" id="ARBA00022989"/>
    </source>
</evidence>
<evidence type="ECO:0000313" key="17">
    <source>
        <dbReference type="EMBL" id="RJP20712.1"/>
    </source>
</evidence>
<evidence type="ECO:0000313" key="18">
    <source>
        <dbReference type="Proteomes" id="UP000265882"/>
    </source>
</evidence>
<comment type="subcellular location">
    <subcellularLocation>
        <location evidence="2">Cell membrane</location>
        <topology evidence="2">Multi-pass membrane protein</topology>
    </subcellularLocation>
</comment>
<dbReference type="Pfam" id="PF00672">
    <property type="entry name" value="HAMP"/>
    <property type="match status" value="1"/>
</dbReference>
<dbReference type="InterPro" id="IPR033479">
    <property type="entry name" value="dCache_1"/>
</dbReference>
<dbReference type="SUPFAM" id="SSF103190">
    <property type="entry name" value="Sensory domain-like"/>
    <property type="match status" value="1"/>
</dbReference>
<dbReference type="SMART" id="SM00387">
    <property type="entry name" value="HATPase_c"/>
    <property type="match status" value="1"/>
</dbReference>
<dbReference type="SUPFAM" id="SSF158472">
    <property type="entry name" value="HAMP domain-like"/>
    <property type="match status" value="1"/>
</dbReference>
<dbReference type="PRINTS" id="PR00344">
    <property type="entry name" value="BCTRLSENSOR"/>
</dbReference>
<keyword evidence="12" id="KW-0902">Two-component regulatory system</keyword>
<comment type="catalytic activity">
    <reaction evidence="1">
        <text>ATP + protein L-histidine = ADP + protein N-phospho-L-histidine.</text>
        <dbReference type="EC" id="2.7.13.3"/>
    </reaction>
</comment>
<comment type="caution">
    <text evidence="17">The sequence shown here is derived from an EMBL/GenBank/DDBJ whole genome shotgun (WGS) entry which is preliminary data.</text>
</comment>
<dbReference type="SMART" id="SM00388">
    <property type="entry name" value="HisKA"/>
    <property type="match status" value="1"/>
</dbReference>
<evidence type="ECO:0000256" key="3">
    <source>
        <dbReference type="ARBA" id="ARBA00012438"/>
    </source>
</evidence>
<organism evidence="17 18">
    <name type="scientific">Abyssobacteria bacterium (strain SURF_5)</name>
    <dbReference type="NCBI Taxonomy" id="2093360"/>
    <lineage>
        <taxon>Bacteria</taxon>
        <taxon>Pseudomonadati</taxon>
        <taxon>Candidatus Hydrogenedentota</taxon>
        <taxon>Candidatus Abyssobacteria</taxon>
    </lineage>
</organism>
<feature type="domain" description="Histidine kinase" evidence="15">
    <location>
        <begin position="388"/>
        <end position="603"/>
    </location>
</feature>
<dbReference type="Proteomes" id="UP000265882">
    <property type="component" value="Unassembled WGS sequence"/>
</dbReference>
<evidence type="ECO:0000256" key="2">
    <source>
        <dbReference type="ARBA" id="ARBA00004651"/>
    </source>
</evidence>
<dbReference type="CDD" id="cd18773">
    <property type="entry name" value="PDC1_HK_sensor"/>
    <property type="match status" value="1"/>
</dbReference>
<keyword evidence="8" id="KW-0547">Nucleotide-binding</keyword>
<keyword evidence="9" id="KW-0418">Kinase</keyword>
<dbReference type="Pfam" id="PF02518">
    <property type="entry name" value="HATPase_c"/>
    <property type="match status" value="1"/>
</dbReference>
<dbReference type="SMART" id="SM00304">
    <property type="entry name" value="HAMP"/>
    <property type="match status" value="1"/>
</dbReference>
<evidence type="ECO:0000259" key="15">
    <source>
        <dbReference type="PROSITE" id="PS50109"/>
    </source>
</evidence>
<dbReference type="SUPFAM" id="SSF47384">
    <property type="entry name" value="Homodimeric domain of signal transducing histidine kinase"/>
    <property type="match status" value="1"/>
</dbReference>
<dbReference type="InterPro" id="IPR036890">
    <property type="entry name" value="HATPase_C_sf"/>
</dbReference>
<sequence length="606" mass="66943">MKSTFFNNLRIKLMLLFLLSALAPLSIVGAFSIRTAEELITEMVSNQLKNVADDKAALLDRWMSERKSDLNVIAGSSILRSMEPERIAPYIQLVRNNYKVYKRFLVLSRDGEIIFDSDPGNGGINAQEEWLEHSANGDLYTSNIFLDPEASESVFYVSAPILDERGEVKGVARATVSAGAILSQILKVSLGQTGECYLVDRQGTFLVHKDPRRILRDNIAQSGSFKKIFGTERLKKIYTDYRNIEVLGASRQVAGEDWYLVVEQDRDEAFREADRLTRYVYLAIVSSVIGAALLAWLLSSSVANPIRALSNAAENLARGDFENAVVASKRTDEIGMLYGAFGSMAKQLEARQHSLEEKVDLTEAELKKTELAAARSHQLAALGQLAAGVTHEIRTPIASLKLFLQSVESEIEISPEYEEDFRVAMGQIKRIEATINRFLDFARPQEPIFSTVNARDIIEEALLVVRPKANQQETVVSIDVNGELPAIRGDRKQLGEALVNLMVNSLEAMTQRGELKVSAQMDHSQTADGTRKRLLISVSDTGPGIGESDRDKIFDPFFTTKASGTGLGLSIVQTIARGHGGEITYLSTSGRGTTFQLFLPILDMQG</sequence>
<dbReference type="InterPro" id="IPR004358">
    <property type="entry name" value="Sig_transdc_His_kin-like_C"/>
</dbReference>
<keyword evidence="4" id="KW-1003">Cell membrane</keyword>